<dbReference type="AlphaFoldDB" id="A0A672PI05"/>
<reference evidence="4" key="1">
    <citation type="submission" date="2025-08" db="UniProtKB">
        <authorList>
            <consortium name="Ensembl"/>
        </authorList>
    </citation>
    <scope>IDENTIFICATION</scope>
</reference>
<accession>A0A672PI05</accession>
<dbReference type="GO" id="GO:0038023">
    <property type="term" value="F:signaling receptor activity"/>
    <property type="evidence" value="ECO:0007669"/>
    <property type="project" value="InterPro"/>
</dbReference>
<feature type="signal peptide" evidence="2">
    <location>
        <begin position="1"/>
        <end position="22"/>
    </location>
</feature>
<dbReference type="Pfam" id="PF07686">
    <property type="entry name" value="V-set"/>
    <property type="match status" value="1"/>
</dbReference>
<feature type="domain" description="Immunoglobulin V-set" evidence="3">
    <location>
        <begin position="47"/>
        <end position="125"/>
    </location>
</feature>
<dbReference type="GO" id="GO:0002250">
    <property type="term" value="P:adaptive immune response"/>
    <property type="evidence" value="ECO:0007669"/>
    <property type="project" value="InterPro"/>
</dbReference>
<feature type="chain" id="PRO_5025534719" evidence="2">
    <location>
        <begin position="23"/>
        <end position="209"/>
    </location>
</feature>
<dbReference type="GO" id="GO:0016020">
    <property type="term" value="C:membrane"/>
    <property type="evidence" value="ECO:0007669"/>
    <property type="project" value="InterPro"/>
</dbReference>
<dbReference type="InterPro" id="IPR013783">
    <property type="entry name" value="Ig-like_fold"/>
</dbReference>
<dbReference type="InterPro" id="IPR013106">
    <property type="entry name" value="Ig_V-set"/>
</dbReference>
<dbReference type="OrthoDB" id="8910057at2759"/>
<evidence type="ECO:0000256" key="1">
    <source>
        <dbReference type="SAM" id="Phobius"/>
    </source>
</evidence>
<evidence type="ECO:0000313" key="4">
    <source>
        <dbReference type="Ensembl" id="ENSSGRP00000063364.1"/>
    </source>
</evidence>
<dbReference type="OMA" id="TIKPTHE"/>
<feature type="transmembrane region" description="Helical" evidence="1">
    <location>
        <begin position="148"/>
        <end position="173"/>
    </location>
</feature>
<dbReference type="PANTHER" id="PTHR15343:SF0">
    <property type="entry name" value="T-CELL ANTIGEN CD7"/>
    <property type="match status" value="1"/>
</dbReference>
<reference evidence="4" key="2">
    <citation type="submission" date="2025-09" db="UniProtKB">
        <authorList>
            <consortium name="Ensembl"/>
        </authorList>
    </citation>
    <scope>IDENTIFICATION</scope>
</reference>
<dbReference type="InterPro" id="IPR039090">
    <property type="entry name" value="CD7"/>
</dbReference>
<dbReference type="Ensembl" id="ENSSGRT00000067577.1">
    <property type="protein sequence ID" value="ENSSGRP00000063364.1"/>
    <property type="gene ID" value="ENSSGRG00000032755.1"/>
</dbReference>
<dbReference type="SUPFAM" id="SSF48726">
    <property type="entry name" value="Immunoglobulin"/>
    <property type="match status" value="1"/>
</dbReference>
<sequence>MRSLQIIFLLLVVLCLSNFVASADEIKYKGDNFTITFPAPQKEALGVYLHSRHEISRDVFYYYFGTKKLSVHNDFEGRVKVKYDNKTLTIDIINLQMTDTGAYWCTCNLMFDKCTMDESGVFLLVHEPLISLAPTRSNNPKSGGMKDLLIPVTALTAGSVLLLLLLVFGVWLVPKMKKLTRSEEKVEEEKRCNNGVYEVMTVHRKTECI</sequence>
<dbReference type="PANTHER" id="PTHR15343">
    <property type="entry name" value="CD7"/>
    <property type="match status" value="1"/>
</dbReference>
<keyword evidence="5" id="KW-1185">Reference proteome</keyword>
<proteinExistence type="predicted"/>
<dbReference type="InterPro" id="IPR036179">
    <property type="entry name" value="Ig-like_dom_sf"/>
</dbReference>
<dbReference type="Gene3D" id="2.60.40.10">
    <property type="entry name" value="Immunoglobulins"/>
    <property type="match status" value="1"/>
</dbReference>
<name>A0A672PI05_SINGR</name>
<gene>
    <name evidence="4" type="primary">LOC107601242</name>
</gene>
<keyword evidence="1" id="KW-0472">Membrane</keyword>
<dbReference type="Proteomes" id="UP000472262">
    <property type="component" value="Unassembled WGS sequence"/>
</dbReference>
<dbReference type="InParanoid" id="A0A672PI05"/>
<organism evidence="4 5">
    <name type="scientific">Sinocyclocheilus grahami</name>
    <name type="common">Dianchi golden-line fish</name>
    <name type="synonym">Barbus grahami</name>
    <dbReference type="NCBI Taxonomy" id="75366"/>
    <lineage>
        <taxon>Eukaryota</taxon>
        <taxon>Metazoa</taxon>
        <taxon>Chordata</taxon>
        <taxon>Craniata</taxon>
        <taxon>Vertebrata</taxon>
        <taxon>Euteleostomi</taxon>
        <taxon>Actinopterygii</taxon>
        <taxon>Neopterygii</taxon>
        <taxon>Teleostei</taxon>
        <taxon>Ostariophysi</taxon>
        <taxon>Cypriniformes</taxon>
        <taxon>Cyprinidae</taxon>
        <taxon>Cyprininae</taxon>
        <taxon>Sinocyclocheilus</taxon>
    </lineage>
</organism>
<evidence type="ECO:0000313" key="5">
    <source>
        <dbReference type="Proteomes" id="UP000472262"/>
    </source>
</evidence>
<evidence type="ECO:0000259" key="3">
    <source>
        <dbReference type="Pfam" id="PF07686"/>
    </source>
</evidence>
<dbReference type="GeneID" id="107601242"/>
<dbReference type="RefSeq" id="XP_016148828.1">
    <property type="nucleotide sequence ID" value="XM_016293342.1"/>
</dbReference>
<keyword evidence="2" id="KW-0732">Signal</keyword>
<keyword evidence="1" id="KW-1133">Transmembrane helix</keyword>
<keyword evidence="1" id="KW-0812">Transmembrane</keyword>
<dbReference type="KEGG" id="sgh:107601242"/>
<evidence type="ECO:0000256" key="2">
    <source>
        <dbReference type="SAM" id="SignalP"/>
    </source>
</evidence>
<protein>
    <submittedName>
        <fullName evidence="4">Uncharacterized LOC107601242</fullName>
    </submittedName>
</protein>